<reference evidence="1 2" key="1">
    <citation type="submission" date="2016-02" db="EMBL/GenBank/DDBJ databases">
        <title>Discovery of a natural microsporidian pathogen with a broad tissue tropism in Caenorhabditis elegans.</title>
        <authorList>
            <person name="Luallen R.J."/>
            <person name="Reinke A.W."/>
            <person name="Tong L."/>
            <person name="Botts M.R."/>
            <person name="Felix M.-A."/>
            <person name="Troemel E.R."/>
        </authorList>
    </citation>
    <scope>NUCLEOTIDE SEQUENCE [LARGE SCALE GENOMIC DNA]</scope>
    <source>
        <strain evidence="1 2">JUm2807</strain>
    </source>
</reference>
<dbReference type="Proteomes" id="UP000185944">
    <property type="component" value="Unassembled WGS sequence"/>
</dbReference>
<keyword evidence="2" id="KW-1185">Reference proteome</keyword>
<dbReference type="Gene3D" id="1.25.40.10">
    <property type="entry name" value="Tetratricopeptide repeat domain"/>
    <property type="match status" value="1"/>
</dbReference>
<dbReference type="VEuPathDB" id="MicrosporidiaDB:NEDG_00763"/>
<comment type="caution">
    <text evidence="1">The sequence shown here is derived from an EMBL/GenBank/DDBJ whole genome shotgun (WGS) entry which is preliminary data.</text>
</comment>
<evidence type="ECO:0000313" key="1">
    <source>
        <dbReference type="EMBL" id="OAG29630.1"/>
    </source>
</evidence>
<dbReference type="SUPFAM" id="SSF48452">
    <property type="entry name" value="TPR-like"/>
    <property type="match status" value="1"/>
</dbReference>
<name>A0A177EE04_9MICR</name>
<dbReference type="EMBL" id="LTDL01000040">
    <property type="protein sequence ID" value="OAG29630.1"/>
    <property type="molecule type" value="Genomic_DNA"/>
</dbReference>
<gene>
    <name evidence="1" type="ORF">NEDG_00763</name>
</gene>
<dbReference type="RefSeq" id="XP_067544278.1">
    <property type="nucleotide sequence ID" value="XM_067688181.1"/>
</dbReference>
<dbReference type="AlphaFoldDB" id="A0A177EE04"/>
<protein>
    <submittedName>
        <fullName evidence="1">Uncharacterized protein</fullName>
    </submittedName>
</protein>
<sequence length="668" mass="75057">MAASLMGVSTGERLKNALERYKATKNAQTTTEIQSEMFAKIRTFAHSSNEHMIEVVQVFNSFKSTAAEILASNEYATLPESIFTILGSVSFQSAQLLHYATQTLEAIDEEVARTADSEKVATLLLSKLKIATAVKDEERFREVEKETIYMLKDLLKIDWSFVGKPGIMYQGQTEAVPIISCKVDTFFAPIPAPVSALDSLEKDLKSGDRYFIFPQEEREIHNLTNHQLKLLLLSAKHLLLDTSPTAQNQQNILQYVAAICKTVLAENNECFTAEALLVYAQTLHDRPLAALALIEHAVDQTSELSTPRERELLFASAMVRMGAHVVAIPIFETHGEIDQLIQSMCLVQRKKEVIPLLEARIKETREKLDVQKLASEASALFSTAASTPTTTAATFLQIELARLLHTLGEVQKCTDTLKEAFMLLKTPKYAKTLSTHLILQGKAAEAAVILKDYYFEVEDRDSLLLLALSHIQTQQYSEAEKILRLSLKLNSGDEKTETAFHAVLIQQEKIEELLQILLGKITAYSRNFTQECTHLFTYSFSFAYYEYTAKAIVHIYTKTKKLPTPWIEKLLLAAKTDAKAKEALLDALSQMKTLDTIPTIKLLLTDTLPTTSTTIHYAARKRLIEDAIKHKDYNQGYSNLEAMKTLAGDVYEQDFQDTLHAFFTTFQS</sequence>
<dbReference type="GeneID" id="93647113"/>
<accession>A0A177EE04</accession>
<proteinExistence type="predicted"/>
<organism evidence="1 2">
    <name type="scientific">Nematocida displodere</name>
    <dbReference type="NCBI Taxonomy" id="1805483"/>
    <lineage>
        <taxon>Eukaryota</taxon>
        <taxon>Fungi</taxon>
        <taxon>Fungi incertae sedis</taxon>
        <taxon>Microsporidia</taxon>
        <taxon>Nematocida</taxon>
    </lineage>
</organism>
<dbReference type="OrthoDB" id="2187311at2759"/>
<evidence type="ECO:0000313" key="2">
    <source>
        <dbReference type="Proteomes" id="UP000185944"/>
    </source>
</evidence>
<dbReference type="InterPro" id="IPR011990">
    <property type="entry name" value="TPR-like_helical_dom_sf"/>
</dbReference>